<dbReference type="Proteomes" id="UP001277972">
    <property type="component" value="Unassembled WGS sequence"/>
</dbReference>
<gene>
    <name evidence="1" type="ORF">SH601_11025</name>
</gene>
<evidence type="ECO:0000313" key="2">
    <source>
        <dbReference type="Proteomes" id="UP001277972"/>
    </source>
</evidence>
<accession>A0ACC6M6B1</accession>
<dbReference type="EMBL" id="JAWZSR010000005">
    <property type="protein sequence ID" value="MDX8046515.1"/>
    <property type="molecule type" value="Genomic_DNA"/>
</dbReference>
<reference evidence="1" key="1">
    <citation type="submission" date="2023-11" db="EMBL/GenBank/DDBJ databases">
        <title>Gracilibacillus pellucida a moderately halophilic bacterium isolated from saline soil in Xinjiang province.</title>
        <authorList>
            <person name="Zhang Z."/>
            <person name="Tan F."/>
            <person name="Wang Y."/>
            <person name="Xia M."/>
        </authorList>
    </citation>
    <scope>NUCLEOTIDE SEQUENCE</scope>
    <source>
        <strain evidence="1">S3-1-1</strain>
    </source>
</reference>
<comment type="caution">
    <text evidence="1">The sequence shown here is derived from an EMBL/GenBank/DDBJ whole genome shotgun (WGS) entry which is preliminary data.</text>
</comment>
<protein>
    <submittedName>
        <fullName evidence="1">Uncharacterized protein</fullName>
    </submittedName>
</protein>
<name>A0ACC6M6B1_9BACI</name>
<organism evidence="1 2">
    <name type="scientific">Gracilibacillus pellucidus</name>
    <dbReference type="NCBI Taxonomy" id="3095368"/>
    <lineage>
        <taxon>Bacteria</taxon>
        <taxon>Bacillati</taxon>
        <taxon>Bacillota</taxon>
        <taxon>Bacilli</taxon>
        <taxon>Bacillales</taxon>
        <taxon>Bacillaceae</taxon>
        <taxon>Gracilibacillus</taxon>
    </lineage>
</organism>
<sequence length="61" mass="7184">MNKQDKTFINESVLRDAMAQHGTSLLKLVYSYVQDWSTAEAIVLDYYYLVFNRYFAIIIVN</sequence>
<proteinExistence type="predicted"/>
<evidence type="ECO:0000313" key="1">
    <source>
        <dbReference type="EMBL" id="MDX8046515.1"/>
    </source>
</evidence>
<keyword evidence="2" id="KW-1185">Reference proteome</keyword>